<dbReference type="CDD" id="cd00322">
    <property type="entry name" value="FNR_like"/>
    <property type="match status" value="1"/>
</dbReference>
<dbReference type="InterPro" id="IPR017927">
    <property type="entry name" value="FAD-bd_FR_type"/>
</dbReference>
<dbReference type="Pfam" id="PF08030">
    <property type="entry name" value="NAD_binding_6"/>
    <property type="match status" value="1"/>
</dbReference>
<dbReference type="SUPFAM" id="SSF52343">
    <property type="entry name" value="Ferredoxin reductase-like, C-terminal NADP-linked domain"/>
    <property type="match status" value="1"/>
</dbReference>
<feature type="region of interest" description="Disordered" evidence="3">
    <location>
        <begin position="97"/>
        <end position="118"/>
    </location>
</feature>
<dbReference type="OrthoDB" id="436496at2759"/>
<dbReference type="InterPro" id="IPR013121">
    <property type="entry name" value="Fe_red_NAD-bd_6"/>
</dbReference>
<dbReference type="PANTHER" id="PTHR46505:SF1">
    <property type="entry name" value="OXIDOREDUCTASE NAD-BINDING DOMAIN-CONTAINING PROTEIN 1"/>
    <property type="match status" value="1"/>
</dbReference>
<feature type="domain" description="FAD-binding FR-type" evidence="4">
    <location>
        <begin position="22"/>
        <end position="166"/>
    </location>
</feature>
<keyword evidence="6" id="KW-1185">Reference proteome</keyword>
<sequence length="348" mass="38471">MSSRREDSIPHELRTAAEPRQNRLYPVRLSHVEYANSSVRLLQLTLPRQDCDDGQGNGLDQEPFSFLPGQWLDVHIPSISTAGGFTITSTPADARVLPSLDSPIDPPDDENPELSVSESRGREPFVELAVQDAPANPPAAWLWKPQEEILGKPLNIRVGGSFIWPPSVNDISAIKNVVMIAGGVGINPLISILAHLNNASSTSPPLHVHLLYSSRLPPGHTAAHKSSESPSLEDLESQILFLARIRSIIRSQQQARRLRVSLDLFLTPASSSEQVSVEPPADLTIHSRRMERRDLFRAVHGQDGKLDPRESVAYVCGPPQMTDTMVEMLEIIMGAEGGKSRVFYEKWW</sequence>
<name>A0A8J8W2V2_9EURO</name>
<dbReference type="GO" id="GO:0016491">
    <property type="term" value="F:oxidoreductase activity"/>
    <property type="evidence" value="ECO:0007669"/>
    <property type="project" value="UniProtKB-KW"/>
</dbReference>
<dbReference type="Proteomes" id="UP000631181">
    <property type="component" value="Unassembled WGS sequence"/>
</dbReference>
<evidence type="ECO:0000259" key="4">
    <source>
        <dbReference type="PROSITE" id="PS51384"/>
    </source>
</evidence>
<dbReference type="PROSITE" id="PS51384">
    <property type="entry name" value="FAD_FR"/>
    <property type="match status" value="1"/>
</dbReference>
<evidence type="ECO:0000256" key="2">
    <source>
        <dbReference type="ARBA" id="ARBA00023027"/>
    </source>
</evidence>
<evidence type="ECO:0000256" key="1">
    <source>
        <dbReference type="ARBA" id="ARBA00023002"/>
    </source>
</evidence>
<organism evidence="5 6">
    <name type="scientific">Penicillium ucsense</name>
    <dbReference type="NCBI Taxonomy" id="2839758"/>
    <lineage>
        <taxon>Eukaryota</taxon>
        <taxon>Fungi</taxon>
        <taxon>Dikarya</taxon>
        <taxon>Ascomycota</taxon>
        <taxon>Pezizomycotina</taxon>
        <taxon>Eurotiomycetes</taxon>
        <taxon>Eurotiomycetidae</taxon>
        <taxon>Eurotiales</taxon>
        <taxon>Aspergillaceae</taxon>
        <taxon>Penicillium</taxon>
    </lineage>
</organism>
<comment type="caution">
    <text evidence="5">The sequence shown here is derived from an EMBL/GenBank/DDBJ whole genome shotgun (WGS) entry which is preliminary data.</text>
</comment>
<dbReference type="AlphaFoldDB" id="A0A8J8W2V2"/>
<dbReference type="PANTHER" id="PTHR46505">
    <property type="entry name" value="OXIDOREDUCTASE NAD-BINDING DOMAIN-CONTAINING PROTEIN 1"/>
    <property type="match status" value="1"/>
</dbReference>
<protein>
    <recommendedName>
        <fullName evidence="4">FAD-binding FR-type domain-containing protein</fullName>
    </recommendedName>
</protein>
<dbReference type="InterPro" id="IPR039261">
    <property type="entry name" value="FNR_nucleotide-bd"/>
</dbReference>
<proteinExistence type="predicted"/>
<keyword evidence="2" id="KW-0520">NAD</keyword>
<evidence type="ECO:0000313" key="5">
    <source>
        <dbReference type="EMBL" id="KAF7715411.1"/>
    </source>
</evidence>
<dbReference type="GO" id="GO:0005739">
    <property type="term" value="C:mitochondrion"/>
    <property type="evidence" value="ECO:0007669"/>
    <property type="project" value="TreeGrafter"/>
</dbReference>
<keyword evidence="1" id="KW-0560">Oxidoreductase</keyword>
<evidence type="ECO:0000256" key="3">
    <source>
        <dbReference type="SAM" id="MobiDB-lite"/>
    </source>
</evidence>
<dbReference type="Gene3D" id="3.40.50.80">
    <property type="entry name" value="Nucleotide-binding domain of ferredoxin-NADP reductase (FNR) module"/>
    <property type="match status" value="1"/>
</dbReference>
<dbReference type="EMBL" id="WIWV01000060">
    <property type="protein sequence ID" value="KAF7715411.1"/>
    <property type="molecule type" value="Genomic_DNA"/>
</dbReference>
<gene>
    <name evidence="5" type="ORF">PECM_007053</name>
</gene>
<reference evidence="5" key="1">
    <citation type="journal article" date="2020" name="Front. Microbiol.">
        <title>Gene regulatory networks of Penicillium echinulatum 2HH and Penicillium oxalicum 114-2 inferred by a computational biology approach.</title>
        <authorList>
            <person name="Lenz A.R."/>
            <person name="Galan-Vasquez E."/>
            <person name="Balbinot E."/>
            <person name="De Abreu F.P."/>
            <person name="De Oliveira N.S."/>
            <person name="Da Rosa L.O."/>
            <person name="De Avila E Silva S."/>
            <person name="Camassola M."/>
            <person name="Dillon A.J.P."/>
            <person name="Perez-Rueda E."/>
        </authorList>
    </citation>
    <scope>NUCLEOTIDE SEQUENCE</scope>
    <source>
        <strain evidence="5">S1M29</strain>
    </source>
</reference>
<evidence type="ECO:0000313" key="6">
    <source>
        <dbReference type="Proteomes" id="UP000631181"/>
    </source>
</evidence>
<dbReference type="InterPro" id="IPR052128">
    <property type="entry name" value="Oxidoreductase_NAD-binding"/>
</dbReference>
<accession>A0A8J8W2V2</accession>